<proteinExistence type="predicted"/>
<dbReference type="Proteomes" id="UP001166004">
    <property type="component" value="Unassembled WGS sequence"/>
</dbReference>
<keyword evidence="2" id="KW-1185">Reference proteome</keyword>
<reference evidence="1 2" key="1">
    <citation type="submission" date="2019-07" db="EMBL/GenBank/DDBJ databases">
        <title>SAR11 Genome Evolution.</title>
        <authorList>
            <person name="Giovannoni S."/>
        </authorList>
    </citation>
    <scope>NUCLEOTIDE SEQUENCE [LARGE SCALE GENOMIC DNA]</scope>
    <source>
        <strain evidence="1 2">HTCC9565</strain>
    </source>
</reference>
<name>A0ABX1T0J6_PELUQ</name>
<accession>A0ABX1T0J6</accession>
<dbReference type="EMBL" id="LANA01000001">
    <property type="protein sequence ID" value="NMN66994.1"/>
    <property type="molecule type" value="Genomic_DNA"/>
</dbReference>
<gene>
    <name evidence="1" type="ORF">VP91_00001240</name>
</gene>
<evidence type="ECO:0000313" key="2">
    <source>
        <dbReference type="Proteomes" id="UP001166004"/>
    </source>
</evidence>
<protein>
    <submittedName>
        <fullName evidence="1">Uncharacterized protein</fullName>
    </submittedName>
</protein>
<comment type="caution">
    <text evidence="1">The sequence shown here is derived from an EMBL/GenBank/DDBJ whole genome shotgun (WGS) entry which is preliminary data.</text>
</comment>
<organism evidence="1 2">
    <name type="scientific">Pelagibacter ubique</name>
    <dbReference type="NCBI Taxonomy" id="198252"/>
    <lineage>
        <taxon>Bacteria</taxon>
        <taxon>Pseudomonadati</taxon>
        <taxon>Pseudomonadota</taxon>
        <taxon>Alphaproteobacteria</taxon>
        <taxon>Candidatus Pelagibacterales</taxon>
        <taxon>Candidatus Pelagibacteraceae</taxon>
        <taxon>Candidatus Pelagibacter</taxon>
    </lineage>
</organism>
<sequence>MNKKLILIVVIVLVIELSGNGILSSIYRLIG</sequence>
<evidence type="ECO:0000313" key="1">
    <source>
        <dbReference type="EMBL" id="NMN66994.1"/>
    </source>
</evidence>